<proteinExistence type="inferred from homology"/>
<dbReference type="SMART" id="SM00382">
    <property type="entry name" value="AAA"/>
    <property type="match status" value="1"/>
</dbReference>
<evidence type="ECO:0000256" key="1">
    <source>
        <dbReference type="ARBA" id="ARBA00005417"/>
    </source>
</evidence>
<dbReference type="GO" id="GO:0051301">
    <property type="term" value="P:cell division"/>
    <property type="evidence" value="ECO:0007669"/>
    <property type="project" value="UniProtKB-UniRule"/>
</dbReference>
<keyword evidence="7 9" id="KW-0472">Membrane</keyword>
<evidence type="ECO:0000313" key="11">
    <source>
        <dbReference type="EMBL" id="OGL38360.1"/>
    </source>
</evidence>
<keyword evidence="6 9" id="KW-0067">ATP-binding</keyword>
<dbReference type="PANTHER" id="PTHR24220:SF470">
    <property type="entry name" value="CELL DIVISION ATP-BINDING PROTEIN FTSE"/>
    <property type="match status" value="1"/>
</dbReference>
<dbReference type="GO" id="GO:0005886">
    <property type="term" value="C:plasma membrane"/>
    <property type="evidence" value="ECO:0007669"/>
    <property type="project" value="UniProtKB-SubCell"/>
</dbReference>
<dbReference type="FunFam" id="3.40.50.300:FF:000056">
    <property type="entry name" value="Cell division ATP-binding protein FtsE"/>
    <property type="match status" value="1"/>
</dbReference>
<evidence type="ECO:0000313" key="12">
    <source>
        <dbReference type="Proteomes" id="UP000178526"/>
    </source>
</evidence>
<gene>
    <name evidence="9" type="primary">ftsE</name>
    <name evidence="11" type="ORF">A2042_10095</name>
</gene>
<dbReference type="AlphaFoldDB" id="A0A1F7RAI9"/>
<keyword evidence="3 9" id="KW-1003">Cell membrane</keyword>
<evidence type="ECO:0000256" key="8">
    <source>
        <dbReference type="ARBA" id="ARBA00023306"/>
    </source>
</evidence>
<evidence type="ECO:0000256" key="2">
    <source>
        <dbReference type="ARBA" id="ARBA00020019"/>
    </source>
</evidence>
<evidence type="ECO:0000256" key="9">
    <source>
        <dbReference type="RuleBase" id="RU365094"/>
    </source>
</evidence>
<dbReference type="GO" id="GO:0005524">
    <property type="term" value="F:ATP binding"/>
    <property type="evidence" value="ECO:0007669"/>
    <property type="project" value="UniProtKB-UniRule"/>
</dbReference>
<dbReference type="GO" id="GO:0022857">
    <property type="term" value="F:transmembrane transporter activity"/>
    <property type="evidence" value="ECO:0007669"/>
    <property type="project" value="TreeGrafter"/>
</dbReference>
<name>A0A1F7RAI9_9BACT</name>
<evidence type="ECO:0000256" key="5">
    <source>
        <dbReference type="ARBA" id="ARBA00022741"/>
    </source>
</evidence>
<dbReference type="InterPro" id="IPR003439">
    <property type="entry name" value="ABC_transporter-like_ATP-bd"/>
</dbReference>
<comment type="subcellular location">
    <subcellularLocation>
        <location evidence="9">Cell membrane</location>
        <topology evidence="9">Peripheral membrane protein</topology>
        <orientation evidence="9">Cytoplasmic side</orientation>
    </subcellularLocation>
</comment>
<dbReference type="InterPro" id="IPR027417">
    <property type="entry name" value="P-loop_NTPase"/>
</dbReference>
<dbReference type="InterPro" id="IPR003593">
    <property type="entry name" value="AAA+_ATPase"/>
</dbReference>
<dbReference type="GO" id="GO:0016887">
    <property type="term" value="F:ATP hydrolysis activity"/>
    <property type="evidence" value="ECO:0007669"/>
    <property type="project" value="InterPro"/>
</dbReference>
<keyword evidence="5 9" id="KW-0547">Nucleotide-binding</keyword>
<evidence type="ECO:0000256" key="3">
    <source>
        <dbReference type="ARBA" id="ARBA00022475"/>
    </source>
</evidence>
<dbReference type="PANTHER" id="PTHR24220">
    <property type="entry name" value="IMPORT ATP-BINDING PROTEIN"/>
    <property type="match status" value="1"/>
</dbReference>
<dbReference type="SUPFAM" id="SSF52540">
    <property type="entry name" value="P-loop containing nucleoside triphosphate hydrolases"/>
    <property type="match status" value="1"/>
</dbReference>
<dbReference type="NCBIfam" id="TIGR02673">
    <property type="entry name" value="FtsE"/>
    <property type="match status" value="1"/>
</dbReference>
<comment type="caution">
    <text evidence="11">The sequence shown here is derived from an EMBL/GenBank/DDBJ whole genome shotgun (WGS) entry which is preliminary data.</text>
</comment>
<protein>
    <recommendedName>
        <fullName evidence="2 9">Cell division ATP-binding protein FtsE</fullName>
    </recommendedName>
</protein>
<dbReference type="InterPro" id="IPR005286">
    <property type="entry name" value="Cell_div_FtsE"/>
</dbReference>
<comment type="similarity">
    <text evidence="1 9">Belongs to the ABC transporter superfamily.</text>
</comment>
<dbReference type="Gene3D" id="3.40.50.300">
    <property type="entry name" value="P-loop containing nucleotide triphosphate hydrolases"/>
    <property type="match status" value="1"/>
</dbReference>
<sequence length="227" mass="25243">MIQLLRVDKVYEGGRWALKDINLHIKKEEFVFITGPSGAGKTTILKLIYLGDRATNGQILLFGRNLAILKRNSIPFLRRNMGVVFQDFKLLSDKTVFDNVAFALRILGTRKVELKTRVLETLKLVGLEKRSNEIASMLSGGEQQRVCIARAVVNEPALVLADEPTGNLDLDNANQVMDIFRALNLKGTTVVIATHNREMIEKTGKRTIILDSGNMAGENLPRQGDAL</sequence>
<comment type="subunit">
    <text evidence="9">Homodimer. Forms a membrane-associated complex with FtsX.</text>
</comment>
<dbReference type="PROSITE" id="PS00211">
    <property type="entry name" value="ABC_TRANSPORTER_1"/>
    <property type="match status" value="1"/>
</dbReference>
<organism evidence="11 12">
    <name type="scientific">Candidatus Schekmanbacteria bacterium GWA2_38_11</name>
    <dbReference type="NCBI Taxonomy" id="1817876"/>
    <lineage>
        <taxon>Bacteria</taxon>
        <taxon>Candidatus Schekmaniibacteriota</taxon>
    </lineage>
</organism>
<evidence type="ECO:0000256" key="7">
    <source>
        <dbReference type="ARBA" id="ARBA00023136"/>
    </source>
</evidence>
<dbReference type="Pfam" id="PF00005">
    <property type="entry name" value="ABC_tran"/>
    <property type="match status" value="1"/>
</dbReference>
<keyword evidence="8 9" id="KW-0131">Cell cycle</keyword>
<dbReference type="InterPro" id="IPR015854">
    <property type="entry name" value="ABC_transpr_LolD-like"/>
</dbReference>
<dbReference type="InterPro" id="IPR017871">
    <property type="entry name" value="ABC_transporter-like_CS"/>
</dbReference>
<dbReference type="EMBL" id="MGDB01000149">
    <property type="protein sequence ID" value="OGL38360.1"/>
    <property type="molecule type" value="Genomic_DNA"/>
</dbReference>
<evidence type="ECO:0000259" key="10">
    <source>
        <dbReference type="PROSITE" id="PS50893"/>
    </source>
</evidence>
<accession>A0A1F7RAI9</accession>
<feature type="domain" description="ABC transporter" evidence="10">
    <location>
        <begin position="2"/>
        <end position="226"/>
    </location>
</feature>
<comment type="function">
    <text evidence="9">Part of the ABC transporter FtsEX involved in cellular division.</text>
</comment>
<dbReference type="Proteomes" id="UP000178526">
    <property type="component" value="Unassembled WGS sequence"/>
</dbReference>
<evidence type="ECO:0000256" key="6">
    <source>
        <dbReference type="ARBA" id="ARBA00022840"/>
    </source>
</evidence>
<keyword evidence="4 9" id="KW-0132">Cell division</keyword>
<dbReference type="PROSITE" id="PS50893">
    <property type="entry name" value="ABC_TRANSPORTER_2"/>
    <property type="match status" value="1"/>
</dbReference>
<evidence type="ECO:0000256" key="4">
    <source>
        <dbReference type="ARBA" id="ARBA00022618"/>
    </source>
</evidence>
<reference evidence="11 12" key="1">
    <citation type="journal article" date="2016" name="Nat. Commun.">
        <title>Thousands of microbial genomes shed light on interconnected biogeochemical processes in an aquifer system.</title>
        <authorList>
            <person name="Anantharaman K."/>
            <person name="Brown C.T."/>
            <person name="Hug L.A."/>
            <person name="Sharon I."/>
            <person name="Castelle C.J."/>
            <person name="Probst A.J."/>
            <person name="Thomas B.C."/>
            <person name="Singh A."/>
            <person name="Wilkins M.J."/>
            <person name="Karaoz U."/>
            <person name="Brodie E.L."/>
            <person name="Williams K.H."/>
            <person name="Hubbard S.S."/>
            <person name="Banfield J.F."/>
        </authorList>
    </citation>
    <scope>NUCLEOTIDE SEQUENCE [LARGE SCALE GENOMIC DNA]</scope>
</reference>